<accession>A0A0A9YJB2</accession>
<feature type="compositionally biased region" description="Polar residues" evidence="1">
    <location>
        <begin position="185"/>
        <end position="194"/>
    </location>
</feature>
<evidence type="ECO:0000313" key="2">
    <source>
        <dbReference type="EMBL" id="JAG32288.1"/>
    </source>
</evidence>
<reference evidence="3" key="1">
    <citation type="journal article" date="2014" name="PLoS ONE">
        <title>Transcriptome-Based Identification of ABC Transporters in the Western Tarnished Plant Bug Lygus hesperus.</title>
        <authorList>
            <person name="Hull J.J."/>
            <person name="Chaney K."/>
            <person name="Geib S.M."/>
            <person name="Fabrick J.A."/>
            <person name="Brent C.S."/>
            <person name="Walsh D."/>
            <person name="Lavine L.C."/>
        </authorList>
    </citation>
    <scope>NUCLEOTIDE SEQUENCE</scope>
</reference>
<dbReference type="AlphaFoldDB" id="A0A0A9YJB2"/>
<name>A0A0A9YJB2_LYGHE</name>
<proteinExistence type="predicted"/>
<gene>
    <name evidence="3" type="primary">nhr-77_1</name>
    <name evidence="2" type="synonym">nhr-77_0</name>
    <name evidence="2" type="ORF">CM83_43834</name>
    <name evidence="3" type="ORF">CM83_43837</name>
</gene>
<feature type="region of interest" description="Disordered" evidence="1">
    <location>
        <begin position="153"/>
        <end position="210"/>
    </location>
</feature>
<protein>
    <submittedName>
        <fullName evidence="3">Nuclear hormone receptor family member nhr-77</fullName>
    </submittedName>
</protein>
<evidence type="ECO:0000313" key="3">
    <source>
        <dbReference type="EMBL" id="JAG32289.1"/>
    </source>
</evidence>
<dbReference type="EMBL" id="GBHO01011315">
    <property type="protein sequence ID" value="JAG32289.1"/>
    <property type="molecule type" value="Transcribed_RNA"/>
</dbReference>
<organism evidence="3">
    <name type="scientific">Lygus hesperus</name>
    <name type="common">Western plant bug</name>
    <dbReference type="NCBI Taxonomy" id="30085"/>
    <lineage>
        <taxon>Eukaryota</taxon>
        <taxon>Metazoa</taxon>
        <taxon>Ecdysozoa</taxon>
        <taxon>Arthropoda</taxon>
        <taxon>Hexapoda</taxon>
        <taxon>Insecta</taxon>
        <taxon>Pterygota</taxon>
        <taxon>Neoptera</taxon>
        <taxon>Paraneoptera</taxon>
        <taxon>Hemiptera</taxon>
        <taxon>Heteroptera</taxon>
        <taxon>Panheteroptera</taxon>
        <taxon>Cimicomorpha</taxon>
        <taxon>Miridae</taxon>
        <taxon>Mirini</taxon>
        <taxon>Lygus</taxon>
    </lineage>
</organism>
<dbReference type="EMBL" id="GBHO01011316">
    <property type="protein sequence ID" value="JAG32288.1"/>
    <property type="molecule type" value="Transcribed_RNA"/>
</dbReference>
<evidence type="ECO:0000256" key="1">
    <source>
        <dbReference type="SAM" id="MobiDB-lite"/>
    </source>
</evidence>
<reference evidence="3" key="2">
    <citation type="submission" date="2014-07" db="EMBL/GenBank/DDBJ databases">
        <authorList>
            <person name="Hull J."/>
        </authorList>
    </citation>
    <scope>NUCLEOTIDE SEQUENCE</scope>
</reference>
<sequence length="319" mass="36068">MAMTRESLDEREENDAGILASVAQLRQSYREASQRVFEEELKAATQPSPDDEVVAMNHLEVIVMVYETMKKTQNPIMLKTMADNGLRSANFIAQLLPKWKRIREEILSLQQQLEERERVIAELTRTIEKTGLEERRMAHQLTVQPVVSMERVLTNSSTPASKRARPNTPSSSSSSDIKVKEEPQPLQTSSPIRQTETEPDPVENSDLPSVSLVKPGMTLVKEDYRKPSKPLCPVCVRPVKKMLAFRCGSCKVFWNRLVIRYKEGIPLKTACDSNHQGVGHTCVFCRRSRYEAEYIRRYPGRELPVPSVLQGLNAGDGGC</sequence>
<keyword evidence="3" id="KW-0675">Receptor</keyword>